<accession>A0A381UTU1</accession>
<dbReference type="GO" id="GO:0033922">
    <property type="term" value="F:peptidoglycan beta-N-acetylmuramidase activity"/>
    <property type="evidence" value="ECO:0007669"/>
    <property type="project" value="InterPro"/>
</dbReference>
<dbReference type="InterPro" id="IPR048503">
    <property type="entry name" value="NamZ_C"/>
</dbReference>
<dbReference type="InterPro" id="IPR008302">
    <property type="entry name" value="NamZ"/>
</dbReference>
<dbReference type="PIRSF" id="PIRSF016719">
    <property type="entry name" value="UCP016719"/>
    <property type="match status" value="1"/>
</dbReference>
<dbReference type="InterPro" id="IPR048502">
    <property type="entry name" value="NamZ_N"/>
</dbReference>
<dbReference type="PANTHER" id="PTHR42915">
    <property type="entry name" value="HYPOTHETICAL 460 KDA PROTEIN IN FEUA-SIGW INTERGENIC REGION [PRECURSOR]"/>
    <property type="match status" value="1"/>
</dbReference>
<evidence type="ECO:0000259" key="2">
    <source>
        <dbReference type="Pfam" id="PF20732"/>
    </source>
</evidence>
<gene>
    <name evidence="3" type="ORF">METZ01_LOCUS84423</name>
</gene>
<dbReference type="Gene3D" id="3.40.50.12170">
    <property type="entry name" value="Uncharacterised protein PF07075, DUF1343"/>
    <property type="match status" value="1"/>
</dbReference>
<evidence type="ECO:0000313" key="3">
    <source>
        <dbReference type="EMBL" id="SVA31569.1"/>
    </source>
</evidence>
<dbReference type="Pfam" id="PF07075">
    <property type="entry name" value="NamZ_N"/>
    <property type="match status" value="1"/>
</dbReference>
<dbReference type="AlphaFoldDB" id="A0A381UTU1"/>
<dbReference type="Pfam" id="PF20732">
    <property type="entry name" value="NamZ_C"/>
    <property type="match status" value="1"/>
</dbReference>
<dbReference type="Gene3D" id="3.90.1150.140">
    <property type="match status" value="1"/>
</dbReference>
<proteinExistence type="predicted"/>
<feature type="domain" description="Peptidoglycan beta-N-acetylmuramidase NamZ N-terminal" evidence="1">
    <location>
        <begin position="13"/>
        <end position="213"/>
    </location>
</feature>
<dbReference type="EMBL" id="UINC01007128">
    <property type="protein sequence ID" value="SVA31569.1"/>
    <property type="molecule type" value="Genomic_DNA"/>
</dbReference>
<name>A0A381UTU1_9ZZZZ</name>
<sequence>MDQYYELIKNKSVGLLVNHTSMVANNHLIDTLLSQGINVSKIFTPEHGFKGNIERGKSINNDELLVSNKKIPIISMYGKNRIPSKENLENIDVVIYDIQDVGARFYTYLSAMHNMMKLCAQLKIQFIVLDRPNPNGHYVDGPILEEEYKSYVGMHPIPIVHGCTLGEMALMIKGENWIKSTNDLDLKIIKVKNWDHTVKYKIPIKPSPNLPNQQSILLYPSLCLFEPTIVSIGRGTEAPFQIIGHPKYETKEFSFIPKSVEAESKPKFINQICYGINLIKSKVESKIDLKYLIMFYNSLNKNSIDFFGKNFHRIAGNKKLEEQIKSGVSEKKIRNSWLPGINKYKTMRKKYLLYKDFE</sequence>
<reference evidence="3" key="1">
    <citation type="submission" date="2018-05" db="EMBL/GenBank/DDBJ databases">
        <authorList>
            <person name="Lanie J.A."/>
            <person name="Ng W.-L."/>
            <person name="Kazmierczak K.M."/>
            <person name="Andrzejewski T.M."/>
            <person name="Davidsen T.M."/>
            <person name="Wayne K.J."/>
            <person name="Tettelin H."/>
            <person name="Glass J.I."/>
            <person name="Rusch D."/>
            <person name="Podicherti R."/>
            <person name="Tsui H.-C.T."/>
            <person name="Winkler M.E."/>
        </authorList>
    </citation>
    <scope>NUCLEOTIDE SEQUENCE</scope>
</reference>
<dbReference type="PANTHER" id="PTHR42915:SF1">
    <property type="entry name" value="PEPTIDOGLYCAN BETA-N-ACETYLMURAMIDASE NAMZ"/>
    <property type="match status" value="1"/>
</dbReference>
<evidence type="ECO:0000259" key="1">
    <source>
        <dbReference type="Pfam" id="PF07075"/>
    </source>
</evidence>
<feature type="domain" description="Peptidoglycan beta-N-acetylmuramidase NamZ C-terminal" evidence="2">
    <location>
        <begin position="217"/>
        <end position="354"/>
    </location>
</feature>
<organism evidence="3">
    <name type="scientific">marine metagenome</name>
    <dbReference type="NCBI Taxonomy" id="408172"/>
    <lineage>
        <taxon>unclassified sequences</taxon>
        <taxon>metagenomes</taxon>
        <taxon>ecological metagenomes</taxon>
    </lineage>
</organism>
<protein>
    <recommendedName>
        <fullName evidence="4">DUF1343 domain-containing protein</fullName>
    </recommendedName>
</protein>
<evidence type="ECO:0008006" key="4">
    <source>
        <dbReference type="Google" id="ProtNLM"/>
    </source>
</evidence>